<reference evidence="2" key="1">
    <citation type="journal article" date="2023" name="Front. Plant Sci.">
        <title>Chromosomal-level genome assembly of Melastoma candidum provides insights into trichome evolution.</title>
        <authorList>
            <person name="Zhong Y."/>
            <person name="Wu W."/>
            <person name="Sun C."/>
            <person name="Zou P."/>
            <person name="Liu Y."/>
            <person name="Dai S."/>
            <person name="Zhou R."/>
        </authorList>
    </citation>
    <scope>NUCLEOTIDE SEQUENCE [LARGE SCALE GENOMIC DNA]</scope>
</reference>
<proteinExistence type="predicted"/>
<organism evidence="1 2">
    <name type="scientific">Melastoma candidum</name>
    <dbReference type="NCBI Taxonomy" id="119954"/>
    <lineage>
        <taxon>Eukaryota</taxon>
        <taxon>Viridiplantae</taxon>
        <taxon>Streptophyta</taxon>
        <taxon>Embryophyta</taxon>
        <taxon>Tracheophyta</taxon>
        <taxon>Spermatophyta</taxon>
        <taxon>Magnoliopsida</taxon>
        <taxon>eudicotyledons</taxon>
        <taxon>Gunneridae</taxon>
        <taxon>Pentapetalae</taxon>
        <taxon>rosids</taxon>
        <taxon>malvids</taxon>
        <taxon>Myrtales</taxon>
        <taxon>Melastomataceae</taxon>
        <taxon>Melastomatoideae</taxon>
        <taxon>Melastomateae</taxon>
        <taxon>Melastoma</taxon>
    </lineage>
</organism>
<comment type="caution">
    <text evidence="1">The sequence shown here is derived from an EMBL/GenBank/DDBJ whole genome shotgun (WGS) entry which is preliminary data.</text>
</comment>
<evidence type="ECO:0000313" key="2">
    <source>
        <dbReference type="Proteomes" id="UP001057402"/>
    </source>
</evidence>
<dbReference type="Proteomes" id="UP001057402">
    <property type="component" value="Chromosome 8"/>
</dbReference>
<sequence length="779" mass="88273">MKAWEATIRKTQNARKCADSLFGTTSVAHADDIEDDQNEEGCGGGGHQRAASPGGEVYNAERFLPNGDCYTGQWYDIFPHGHGKYLWTDGCSYVGEWCRGKKMGKGRFSWPSGAVYEGEFNNGYMDGQGTYTGPSGDVYRGQWTMNMKHGHGIRSYVNGDRYEGDWRRGLQEGNGKYQWVNENCYVGEWKNGVISGRGKFVWSNGYRYEGYWEDGLPKGSGTYRWPDGSFYTGNWSKDPDEQNGTFYPAKARILEGNLDWSPNDVFMNLSECIKICPGEKVMILPSQKKLAVWRSSKSGEGAKPRRGMVDGRASVGLERTVDRMKVLEGGVSDDDVVAEGNIVAEADMLGMEIGDVKLGGGSRTPGYLKVPKAGKRQGETICKGHKNYELMLNLQLGIRHSVGRAPPPTTLDLKSSAFDPKEKVWTKFPPEGSKHTPPHQSCEFKWKDYCPLVFRTLRKLFKVDPADYMLSICGDNALRELSSPGKSGSFFYLTDDDRYMIKTIKKAEAKVLLRMLSAYYNHFRAFENSLVTKFFGLHCVKLTGPAALQKKVRFIIMGNLFCSEYSIHRKFDLKGSSLGRLTEKPESQIDANTILKDLNLNFLFRLQKPWYQEFCRQIDRDCEFLEQERIMDYSLLVGLHFRETTGAGYLIPSGSRTPSGEVENESAPRLSRVDMDQLLIDPNMWASIRLGVNMPSCVERMVRQSGAELQLVGEPTGELYEVIMFFGVIDILQDYDITKKLEHAYKSFQYDPTSISAVDPRQYSRRFRDFLFRIFLEDE</sequence>
<name>A0ACB9N3H0_9MYRT</name>
<evidence type="ECO:0000313" key="1">
    <source>
        <dbReference type="EMBL" id="KAI4330543.1"/>
    </source>
</evidence>
<gene>
    <name evidence="1" type="ORF">MLD38_028822</name>
</gene>
<accession>A0ACB9N3H0</accession>
<protein>
    <submittedName>
        <fullName evidence="1">Uncharacterized protein</fullName>
    </submittedName>
</protein>
<keyword evidence="2" id="KW-1185">Reference proteome</keyword>
<dbReference type="EMBL" id="CM042887">
    <property type="protein sequence ID" value="KAI4330543.1"/>
    <property type="molecule type" value="Genomic_DNA"/>
</dbReference>